<dbReference type="RefSeq" id="WP_238466506.1">
    <property type="nucleotide sequence ID" value="NZ_JAKLJA010000025.1"/>
</dbReference>
<name>A0A9X1UHG0_9BURK</name>
<protein>
    <recommendedName>
        <fullName evidence="4">Ribbon-helix-helix protein, copG family</fullName>
    </recommendedName>
</protein>
<dbReference type="EMBL" id="JAKLJA010000025">
    <property type="protein sequence ID" value="MCG5076584.1"/>
    <property type="molecule type" value="Genomic_DNA"/>
</dbReference>
<evidence type="ECO:0000256" key="1">
    <source>
        <dbReference type="SAM" id="MobiDB-lite"/>
    </source>
</evidence>
<evidence type="ECO:0000313" key="3">
    <source>
        <dbReference type="Proteomes" id="UP001139308"/>
    </source>
</evidence>
<dbReference type="AlphaFoldDB" id="A0A9X1UHG0"/>
<feature type="region of interest" description="Disordered" evidence="1">
    <location>
        <begin position="1"/>
        <end position="27"/>
    </location>
</feature>
<comment type="caution">
    <text evidence="2">The sequence shown here is derived from an EMBL/GenBank/DDBJ whole genome shotgun (WGS) entry which is preliminary data.</text>
</comment>
<sequence length="87" mass="9836">MAQSTAQRQAAWRGRRPTAGNSGNGDRRLDVWVSAEANLALARLARRHTVTKRQMLEQLIANADDAIVRELDPYTPQWNSYFNTPGR</sequence>
<organism evidence="2 3">
    <name type="scientific">Paraburkholderia tagetis</name>
    <dbReference type="NCBI Taxonomy" id="2913261"/>
    <lineage>
        <taxon>Bacteria</taxon>
        <taxon>Pseudomonadati</taxon>
        <taxon>Pseudomonadota</taxon>
        <taxon>Betaproteobacteria</taxon>
        <taxon>Burkholderiales</taxon>
        <taxon>Burkholderiaceae</taxon>
        <taxon>Paraburkholderia</taxon>
    </lineage>
</organism>
<proteinExistence type="predicted"/>
<evidence type="ECO:0008006" key="4">
    <source>
        <dbReference type="Google" id="ProtNLM"/>
    </source>
</evidence>
<gene>
    <name evidence="2" type="ORF">L5014_25020</name>
</gene>
<accession>A0A9X1UHG0</accession>
<dbReference type="Proteomes" id="UP001139308">
    <property type="component" value="Unassembled WGS sequence"/>
</dbReference>
<evidence type="ECO:0000313" key="2">
    <source>
        <dbReference type="EMBL" id="MCG5076584.1"/>
    </source>
</evidence>
<keyword evidence="3" id="KW-1185">Reference proteome</keyword>
<reference evidence="2" key="1">
    <citation type="submission" date="2022-01" db="EMBL/GenBank/DDBJ databases">
        <title>Genome sequence and assembly of Parabukholderia sp. RG36.</title>
        <authorList>
            <person name="Chhetri G."/>
        </authorList>
    </citation>
    <scope>NUCLEOTIDE SEQUENCE</scope>
    <source>
        <strain evidence="2">RG36</strain>
    </source>
</reference>